<protein>
    <recommendedName>
        <fullName evidence="4">Core domain-containing protein</fullName>
    </recommendedName>
</protein>
<dbReference type="OrthoDB" id="333486at2759"/>
<evidence type="ECO:0000259" key="4">
    <source>
        <dbReference type="Pfam" id="PF01521"/>
    </source>
</evidence>
<dbReference type="InterPro" id="IPR000361">
    <property type="entry name" value="ATAP_core_dom"/>
</dbReference>
<dbReference type="EMBL" id="JAFCMP010000534">
    <property type="protein sequence ID" value="KAG5176724.1"/>
    <property type="molecule type" value="Genomic_DNA"/>
</dbReference>
<feature type="domain" description="Core" evidence="4">
    <location>
        <begin position="7"/>
        <end position="102"/>
    </location>
</feature>
<reference evidence="5" key="1">
    <citation type="submission" date="2021-02" db="EMBL/GenBank/DDBJ databases">
        <title>First Annotated Genome of the Yellow-green Alga Tribonema minus.</title>
        <authorList>
            <person name="Mahan K.M."/>
        </authorList>
    </citation>
    <scope>NUCLEOTIDE SEQUENCE</scope>
    <source>
        <strain evidence="5">UTEX B ZZ1240</strain>
    </source>
</reference>
<sequence length="106" mass="11671">MLARAARAADRIKELLEAKPGKVGVRLGVKRRGCNGYSYTLNYADEKPAKDEEVAEKGVRVFVDPLATFYIVGTTMDWEETELSSEFTFKNPNAKGSCGCGESFNV</sequence>
<dbReference type="Proteomes" id="UP000664859">
    <property type="component" value="Unassembled WGS sequence"/>
</dbReference>
<evidence type="ECO:0000256" key="2">
    <source>
        <dbReference type="ARBA" id="ARBA00006718"/>
    </source>
</evidence>
<accession>A0A836C8P3</accession>
<dbReference type="PANTHER" id="PTHR10072:SF41">
    <property type="entry name" value="IRON-SULFUR CLUSTER ASSEMBLY 1 HOMOLOG, MITOCHONDRIAL"/>
    <property type="match status" value="1"/>
</dbReference>
<dbReference type="InterPro" id="IPR035903">
    <property type="entry name" value="HesB-like_dom_sf"/>
</dbReference>
<name>A0A836C8P3_9STRA</name>
<dbReference type="Gene3D" id="2.60.300.12">
    <property type="entry name" value="HesB-like domain"/>
    <property type="match status" value="1"/>
</dbReference>
<dbReference type="InterPro" id="IPR050322">
    <property type="entry name" value="Fe-S_cluster_asmbl/transfer"/>
</dbReference>
<gene>
    <name evidence="5" type="ORF">JKP88DRAFT_351024</name>
</gene>
<organism evidence="5 6">
    <name type="scientific">Tribonema minus</name>
    <dbReference type="NCBI Taxonomy" id="303371"/>
    <lineage>
        <taxon>Eukaryota</taxon>
        <taxon>Sar</taxon>
        <taxon>Stramenopiles</taxon>
        <taxon>Ochrophyta</taxon>
        <taxon>PX clade</taxon>
        <taxon>Xanthophyceae</taxon>
        <taxon>Tribonematales</taxon>
        <taxon>Tribonemataceae</taxon>
        <taxon>Tribonema</taxon>
    </lineage>
</organism>
<evidence type="ECO:0000313" key="5">
    <source>
        <dbReference type="EMBL" id="KAG5176724.1"/>
    </source>
</evidence>
<comment type="caution">
    <text evidence="5">The sequence shown here is derived from an EMBL/GenBank/DDBJ whole genome shotgun (WGS) entry which is preliminary data.</text>
</comment>
<dbReference type="GO" id="GO:0016226">
    <property type="term" value="P:iron-sulfur cluster assembly"/>
    <property type="evidence" value="ECO:0007669"/>
    <property type="project" value="InterPro"/>
</dbReference>
<keyword evidence="3" id="KW-0408">Iron</keyword>
<evidence type="ECO:0000313" key="6">
    <source>
        <dbReference type="Proteomes" id="UP000664859"/>
    </source>
</evidence>
<dbReference type="Pfam" id="PF01521">
    <property type="entry name" value="Fe-S_biosyn"/>
    <property type="match status" value="1"/>
</dbReference>
<dbReference type="NCBIfam" id="TIGR00049">
    <property type="entry name" value="iron-sulfur cluster assembly accessory protein"/>
    <property type="match status" value="1"/>
</dbReference>
<keyword evidence="3" id="KW-0479">Metal-binding</keyword>
<keyword evidence="6" id="KW-1185">Reference proteome</keyword>
<dbReference type="SUPFAM" id="SSF89360">
    <property type="entry name" value="HesB-like domain"/>
    <property type="match status" value="1"/>
</dbReference>
<dbReference type="InterPro" id="IPR017870">
    <property type="entry name" value="FeS_cluster_insertion_CS"/>
</dbReference>
<dbReference type="PANTHER" id="PTHR10072">
    <property type="entry name" value="IRON-SULFUR CLUSTER ASSEMBLY PROTEIN"/>
    <property type="match status" value="1"/>
</dbReference>
<dbReference type="GO" id="GO:0005739">
    <property type="term" value="C:mitochondrion"/>
    <property type="evidence" value="ECO:0007669"/>
    <property type="project" value="TreeGrafter"/>
</dbReference>
<keyword evidence="3" id="KW-0411">Iron-sulfur</keyword>
<comment type="similarity">
    <text evidence="2">Belongs to the HesB/IscA family.</text>
</comment>
<comment type="pathway">
    <text evidence="1">Cofactor biosynthesis; iron-sulfur cluster biosynthesis.</text>
</comment>
<keyword evidence="3" id="KW-0004">4Fe-4S</keyword>
<evidence type="ECO:0000256" key="1">
    <source>
        <dbReference type="ARBA" id="ARBA00005151"/>
    </source>
</evidence>
<dbReference type="InterPro" id="IPR016092">
    <property type="entry name" value="ATAP"/>
</dbReference>
<dbReference type="GO" id="GO:0051539">
    <property type="term" value="F:4 iron, 4 sulfur cluster binding"/>
    <property type="evidence" value="ECO:0007669"/>
    <property type="project" value="UniProtKB-KW"/>
</dbReference>
<dbReference type="GO" id="GO:0051537">
    <property type="term" value="F:2 iron, 2 sulfur cluster binding"/>
    <property type="evidence" value="ECO:0007669"/>
    <property type="project" value="TreeGrafter"/>
</dbReference>
<dbReference type="AlphaFoldDB" id="A0A836C8P3"/>
<dbReference type="FunFam" id="2.60.300.12:FF:000001">
    <property type="entry name" value="Iron-binding protein IscA"/>
    <property type="match status" value="1"/>
</dbReference>
<evidence type="ECO:0000256" key="3">
    <source>
        <dbReference type="ARBA" id="ARBA00022485"/>
    </source>
</evidence>
<proteinExistence type="inferred from homology"/>
<dbReference type="PROSITE" id="PS01152">
    <property type="entry name" value="HESB"/>
    <property type="match status" value="1"/>
</dbReference>